<gene>
    <name evidence="7" type="ORF">H7F51_02905</name>
</gene>
<comment type="subcellular location">
    <subcellularLocation>
        <location evidence="1">Membrane</location>
        <topology evidence="1">Multi-pass membrane protein</topology>
    </subcellularLocation>
</comment>
<dbReference type="AlphaFoldDB" id="A0A7X1FPH1"/>
<dbReference type="Gene3D" id="3.40.50.1000">
    <property type="entry name" value="HAD superfamily/HAD-like"/>
    <property type="match status" value="1"/>
</dbReference>
<dbReference type="GO" id="GO:0016765">
    <property type="term" value="F:transferase activity, transferring alkyl or aryl (other than methyl) groups"/>
    <property type="evidence" value="ECO:0007669"/>
    <property type="project" value="InterPro"/>
</dbReference>
<feature type="transmembrane region" description="Helical" evidence="6">
    <location>
        <begin position="424"/>
        <end position="443"/>
    </location>
</feature>
<dbReference type="InterPro" id="IPR023214">
    <property type="entry name" value="HAD_sf"/>
</dbReference>
<protein>
    <submittedName>
        <fullName evidence="7">UbiA family prenyltransferase</fullName>
    </submittedName>
</protein>
<feature type="transmembrane region" description="Helical" evidence="6">
    <location>
        <begin position="224"/>
        <end position="245"/>
    </location>
</feature>
<dbReference type="SUPFAM" id="SSF56784">
    <property type="entry name" value="HAD-like"/>
    <property type="match status" value="1"/>
</dbReference>
<reference evidence="7 8" key="1">
    <citation type="submission" date="2020-08" db="EMBL/GenBank/DDBJ databases">
        <title>The genome sequence of type strain Novosphingobium flavum NBRC 111647.</title>
        <authorList>
            <person name="Liu Y."/>
        </authorList>
    </citation>
    <scope>NUCLEOTIDE SEQUENCE [LARGE SCALE GENOMIC DNA]</scope>
    <source>
        <strain evidence="7 8">NBRC 111647</strain>
    </source>
</reference>
<dbReference type="Pfam" id="PF01040">
    <property type="entry name" value="UbiA"/>
    <property type="match status" value="1"/>
</dbReference>
<organism evidence="7 8">
    <name type="scientific">Novosphingobium flavum</name>
    <dbReference type="NCBI Taxonomy" id="1778672"/>
    <lineage>
        <taxon>Bacteria</taxon>
        <taxon>Pseudomonadati</taxon>
        <taxon>Pseudomonadota</taxon>
        <taxon>Alphaproteobacteria</taxon>
        <taxon>Sphingomonadales</taxon>
        <taxon>Sphingomonadaceae</taxon>
        <taxon>Novosphingobium</taxon>
    </lineage>
</organism>
<name>A0A7X1FPH1_9SPHN</name>
<keyword evidence="5 6" id="KW-0472">Membrane</keyword>
<dbReference type="InterPro" id="IPR036412">
    <property type="entry name" value="HAD-like_sf"/>
</dbReference>
<keyword evidence="4 6" id="KW-1133">Transmembrane helix</keyword>
<feature type="transmembrane region" description="Helical" evidence="6">
    <location>
        <begin position="384"/>
        <end position="412"/>
    </location>
</feature>
<evidence type="ECO:0000256" key="1">
    <source>
        <dbReference type="ARBA" id="ARBA00004141"/>
    </source>
</evidence>
<keyword evidence="7" id="KW-0808">Transferase</keyword>
<accession>A0A7X1FPH1</accession>
<keyword evidence="3 6" id="KW-0812">Transmembrane</keyword>
<evidence type="ECO:0000256" key="4">
    <source>
        <dbReference type="ARBA" id="ARBA00022989"/>
    </source>
</evidence>
<dbReference type="Gene3D" id="1.10.357.140">
    <property type="entry name" value="UbiA prenyltransferase"/>
    <property type="match status" value="1"/>
</dbReference>
<proteinExistence type="predicted"/>
<evidence type="ECO:0000313" key="8">
    <source>
        <dbReference type="Proteomes" id="UP000566813"/>
    </source>
</evidence>
<dbReference type="GO" id="GO:0016020">
    <property type="term" value="C:membrane"/>
    <property type="evidence" value="ECO:0007669"/>
    <property type="project" value="UniProtKB-SubCell"/>
</dbReference>
<evidence type="ECO:0000256" key="6">
    <source>
        <dbReference type="SAM" id="Phobius"/>
    </source>
</evidence>
<dbReference type="CDD" id="cd13963">
    <property type="entry name" value="PT_UbiA_2"/>
    <property type="match status" value="1"/>
</dbReference>
<feature type="transmembrane region" description="Helical" evidence="6">
    <location>
        <begin position="293"/>
        <end position="313"/>
    </location>
</feature>
<keyword evidence="8" id="KW-1185">Reference proteome</keyword>
<comment type="caution">
    <text evidence="7">The sequence shown here is derived from an EMBL/GenBank/DDBJ whole genome shotgun (WGS) entry which is preliminary data.</text>
</comment>
<dbReference type="RefSeq" id="WP_185662714.1">
    <property type="nucleotide sequence ID" value="NZ_JACLAW010000002.1"/>
</dbReference>
<evidence type="ECO:0000313" key="7">
    <source>
        <dbReference type="EMBL" id="MBC2664464.1"/>
    </source>
</evidence>
<feature type="transmembrane region" description="Helical" evidence="6">
    <location>
        <begin position="345"/>
        <end position="363"/>
    </location>
</feature>
<evidence type="ECO:0000256" key="3">
    <source>
        <dbReference type="ARBA" id="ARBA00022692"/>
    </source>
</evidence>
<feature type="transmembrane region" description="Helical" evidence="6">
    <location>
        <begin position="266"/>
        <end position="287"/>
    </location>
</feature>
<dbReference type="EMBL" id="JACLAW010000002">
    <property type="protein sequence ID" value="MBC2664464.1"/>
    <property type="molecule type" value="Genomic_DNA"/>
</dbReference>
<dbReference type="Pfam" id="PF12710">
    <property type="entry name" value="HAD"/>
    <property type="match status" value="1"/>
</dbReference>
<sequence length="479" mass="51904">MNAVLSGTPDLVPLAVDVDGTLVRTDLLHEAALEHVARNPHRTAHLFGWLGGGKAGFKSRLADHAAPELDSVPLHEEVVDLIRAAQAEGRPVWLASASDHRYVAALAERIGGIAGVIATTPGQNMSGRTKAAALDAAFGAGGYDYAGNDTVDFPVWRRARRQYVVAASSRFERAVLREFPAAEVIARPRTGLAAWRRAIRPHQWAKNLLVFLPMIAGHDFTLRALVFALIAFVCFSAAASSAYIVNDLLDLAADRAHPTKRARPFASGELPVMHGALLSAALLFFAVDLSLLLPWRFALVLGGYVAATLAYSLVLKRKPLIDVIALGGLYTVRVIGGLVATGEKYSQWLMMFSLFLFLSLAVVKRCTELVMRREAGKGDVPGRGYTVADLAVLFPAAVASGYGAILVVALYMQSPEVLVLYRHYNRLWLLYPLLLYWISRIVLIASRNQLHDDPVVFALTDRTSWVVGALAAGVIAIAI</sequence>
<dbReference type="NCBIfam" id="NF006088">
    <property type="entry name" value="PRK08238.1"/>
    <property type="match status" value="1"/>
</dbReference>
<feature type="transmembrane region" description="Helical" evidence="6">
    <location>
        <begin position="320"/>
        <end position="339"/>
    </location>
</feature>
<dbReference type="InterPro" id="IPR044878">
    <property type="entry name" value="UbiA_sf"/>
</dbReference>
<dbReference type="InterPro" id="IPR000537">
    <property type="entry name" value="UbiA_prenyltransferase"/>
</dbReference>
<evidence type="ECO:0000256" key="2">
    <source>
        <dbReference type="ARBA" id="ARBA00022475"/>
    </source>
</evidence>
<keyword evidence="2" id="KW-1003">Cell membrane</keyword>
<evidence type="ECO:0000256" key="5">
    <source>
        <dbReference type="ARBA" id="ARBA00023136"/>
    </source>
</evidence>
<dbReference type="Proteomes" id="UP000566813">
    <property type="component" value="Unassembled WGS sequence"/>
</dbReference>